<organism evidence="7 8">
    <name type="scientific">Eptatretus burgeri</name>
    <name type="common">Inshore hagfish</name>
    <dbReference type="NCBI Taxonomy" id="7764"/>
    <lineage>
        <taxon>Eukaryota</taxon>
        <taxon>Metazoa</taxon>
        <taxon>Chordata</taxon>
        <taxon>Craniata</taxon>
        <taxon>Vertebrata</taxon>
        <taxon>Cyclostomata</taxon>
        <taxon>Myxini</taxon>
        <taxon>Myxiniformes</taxon>
        <taxon>Myxinidae</taxon>
        <taxon>Eptatretinae</taxon>
        <taxon>Eptatretus</taxon>
    </lineage>
</organism>
<feature type="transmembrane region" description="Helical" evidence="5">
    <location>
        <begin position="61"/>
        <end position="80"/>
    </location>
</feature>
<dbReference type="Gene3D" id="1.20.1070.10">
    <property type="entry name" value="Rhodopsin 7-helix transmembrane proteins"/>
    <property type="match status" value="1"/>
</dbReference>
<dbReference type="InterPro" id="IPR000276">
    <property type="entry name" value="GPCR_Rhodpsn"/>
</dbReference>
<dbReference type="Proteomes" id="UP000694388">
    <property type="component" value="Unplaced"/>
</dbReference>
<reference evidence="7" key="1">
    <citation type="submission" date="2025-08" db="UniProtKB">
        <authorList>
            <consortium name="Ensembl"/>
        </authorList>
    </citation>
    <scope>IDENTIFICATION</scope>
</reference>
<reference evidence="7" key="2">
    <citation type="submission" date="2025-09" db="UniProtKB">
        <authorList>
            <consortium name="Ensembl"/>
        </authorList>
    </citation>
    <scope>IDENTIFICATION</scope>
</reference>
<dbReference type="GO" id="GO:0004930">
    <property type="term" value="F:G protein-coupled receptor activity"/>
    <property type="evidence" value="ECO:0007669"/>
    <property type="project" value="InterPro"/>
</dbReference>
<proteinExistence type="predicted"/>
<feature type="transmembrane region" description="Helical" evidence="5">
    <location>
        <begin position="12"/>
        <end position="40"/>
    </location>
</feature>
<dbReference type="PANTHER" id="PTHR26451:SF991">
    <property type="entry name" value="ODORANT RECEPTOR"/>
    <property type="match status" value="1"/>
</dbReference>
<evidence type="ECO:0000313" key="8">
    <source>
        <dbReference type="Proteomes" id="UP000694388"/>
    </source>
</evidence>
<feature type="transmembrane region" description="Helical" evidence="5">
    <location>
        <begin position="153"/>
        <end position="173"/>
    </location>
</feature>
<dbReference type="AlphaFoldDB" id="A0A8C4N818"/>
<protein>
    <recommendedName>
        <fullName evidence="6">G-protein coupled receptors family 1 profile domain-containing protein</fullName>
    </recommendedName>
</protein>
<evidence type="ECO:0000313" key="7">
    <source>
        <dbReference type="Ensembl" id="ENSEBUP00000002218.1"/>
    </source>
</evidence>
<dbReference type="CDD" id="cd00637">
    <property type="entry name" value="7tm_classA_rhodopsin-like"/>
    <property type="match status" value="1"/>
</dbReference>
<dbReference type="Ensembl" id="ENSEBUT00000002567.1">
    <property type="protein sequence ID" value="ENSEBUP00000002218.1"/>
    <property type="gene ID" value="ENSEBUG00000001726.1"/>
</dbReference>
<feature type="transmembrane region" description="Helical" evidence="5">
    <location>
        <begin position="115"/>
        <end position="133"/>
    </location>
</feature>
<evidence type="ECO:0000256" key="1">
    <source>
        <dbReference type="ARBA" id="ARBA00004370"/>
    </source>
</evidence>
<comment type="subcellular location">
    <subcellularLocation>
        <location evidence="1">Membrane</location>
    </subcellularLocation>
</comment>
<dbReference type="GO" id="GO:0004984">
    <property type="term" value="F:olfactory receptor activity"/>
    <property type="evidence" value="ECO:0007669"/>
    <property type="project" value="TreeGrafter"/>
</dbReference>
<dbReference type="InterPro" id="IPR052921">
    <property type="entry name" value="GPCR1_Superfamily_Member"/>
</dbReference>
<dbReference type="Pfam" id="PF00001">
    <property type="entry name" value="7tm_1"/>
    <property type="match status" value="1"/>
</dbReference>
<name>A0A8C4N818_EPTBU</name>
<dbReference type="PROSITE" id="PS00237">
    <property type="entry name" value="G_PROTEIN_RECEP_F1_1"/>
    <property type="match status" value="1"/>
</dbReference>
<keyword evidence="2 5" id="KW-0812">Transmembrane</keyword>
<dbReference type="PROSITE" id="PS50262">
    <property type="entry name" value="G_PROTEIN_RECEP_F1_2"/>
    <property type="match status" value="1"/>
</dbReference>
<evidence type="ECO:0000256" key="2">
    <source>
        <dbReference type="ARBA" id="ARBA00022692"/>
    </source>
</evidence>
<feature type="transmembrane region" description="Helical" evidence="5">
    <location>
        <begin position="193"/>
        <end position="214"/>
    </location>
</feature>
<dbReference type="InterPro" id="IPR017452">
    <property type="entry name" value="GPCR_Rhodpsn_7TM"/>
</dbReference>
<dbReference type="GO" id="GO:0005549">
    <property type="term" value="F:odorant binding"/>
    <property type="evidence" value="ECO:0007669"/>
    <property type="project" value="TreeGrafter"/>
</dbReference>
<dbReference type="SUPFAM" id="SSF81321">
    <property type="entry name" value="Family A G protein-coupled receptor-like"/>
    <property type="match status" value="1"/>
</dbReference>
<sequence length="241" mass="27860">MTFLLITTQMCMYFLTCIVLNTVSNLLFLSSVSFVIAMTAERYTAICHPMLYHAGLCGPRMAILVLPLIWLASLSVPTFFNTMLAIKMREIKWLIICDAQNLVSFDQFYTSIKSVMYGCFFMFSVLAVVFVYFQLTWISRRASNDSGASSRALMTVTLHAIHLVLLLSSLFYLPFMNWLKKLKVQNQMLLNLYFVMFFVVFVLPRFLSPLVYGLRDTKLRLQIKRHVLWTISSCIAVRQCQ</sequence>
<evidence type="ECO:0000259" key="6">
    <source>
        <dbReference type="PROSITE" id="PS50262"/>
    </source>
</evidence>
<dbReference type="GO" id="GO:0016020">
    <property type="term" value="C:membrane"/>
    <property type="evidence" value="ECO:0007669"/>
    <property type="project" value="UniProtKB-SubCell"/>
</dbReference>
<dbReference type="PANTHER" id="PTHR26451">
    <property type="entry name" value="G_PROTEIN_RECEP_F1_2 DOMAIN-CONTAINING PROTEIN"/>
    <property type="match status" value="1"/>
</dbReference>
<evidence type="ECO:0000256" key="4">
    <source>
        <dbReference type="ARBA" id="ARBA00023136"/>
    </source>
</evidence>
<evidence type="ECO:0000256" key="5">
    <source>
        <dbReference type="SAM" id="Phobius"/>
    </source>
</evidence>
<keyword evidence="8" id="KW-1185">Reference proteome</keyword>
<keyword evidence="3 5" id="KW-1133">Transmembrane helix</keyword>
<accession>A0A8C4N818</accession>
<keyword evidence="4 5" id="KW-0472">Membrane</keyword>
<feature type="domain" description="G-protein coupled receptors family 1 profile" evidence="6">
    <location>
        <begin position="1"/>
        <end position="212"/>
    </location>
</feature>
<evidence type="ECO:0000256" key="3">
    <source>
        <dbReference type="ARBA" id="ARBA00022989"/>
    </source>
</evidence>